<dbReference type="SMART" id="SM00864">
    <property type="entry name" value="Tubulin"/>
    <property type="match status" value="1"/>
</dbReference>
<gene>
    <name evidence="5" type="ORF">S01H1_85191</name>
</gene>
<dbReference type="PANTHER" id="PTHR30314">
    <property type="entry name" value="CELL DIVISION PROTEIN FTSZ-RELATED"/>
    <property type="match status" value="1"/>
</dbReference>
<dbReference type="GO" id="GO:0051301">
    <property type="term" value="P:cell division"/>
    <property type="evidence" value="ECO:0007669"/>
    <property type="project" value="TreeGrafter"/>
</dbReference>
<evidence type="ECO:0000256" key="1">
    <source>
        <dbReference type="ARBA" id="ARBA00022741"/>
    </source>
</evidence>
<dbReference type="GO" id="GO:0003924">
    <property type="term" value="F:GTPase activity"/>
    <property type="evidence" value="ECO:0007669"/>
    <property type="project" value="InterPro"/>
</dbReference>
<dbReference type="Pfam" id="PF00091">
    <property type="entry name" value="Tubulin"/>
    <property type="match status" value="1"/>
</dbReference>
<keyword evidence="2" id="KW-0342">GTP-binding</keyword>
<feature type="region of interest" description="Disordered" evidence="3">
    <location>
        <begin position="18"/>
        <end position="39"/>
    </location>
</feature>
<organism evidence="5">
    <name type="scientific">marine sediment metagenome</name>
    <dbReference type="NCBI Taxonomy" id="412755"/>
    <lineage>
        <taxon>unclassified sequences</taxon>
        <taxon>metagenomes</taxon>
        <taxon>ecological metagenomes</taxon>
    </lineage>
</organism>
<dbReference type="GO" id="GO:0005737">
    <property type="term" value="C:cytoplasm"/>
    <property type="evidence" value="ECO:0007669"/>
    <property type="project" value="TreeGrafter"/>
</dbReference>
<dbReference type="SUPFAM" id="SSF52490">
    <property type="entry name" value="Tubulin nucleotide-binding domain-like"/>
    <property type="match status" value="1"/>
</dbReference>
<evidence type="ECO:0000313" key="5">
    <source>
        <dbReference type="EMBL" id="GAG48179.1"/>
    </source>
</evidence>
<dbReference type="InterPro" id="IPR036525">
    <property type="entry name" value="Tubulin/FtsZ_GTPase_sf"/>
</dbReference>
<dbReference type="GO" id="GO:0005525">
    <property type="term" value="F:GTP binding"/>
    <property type="evidence" value="ECO:0007669"/>
    <property type="project" value="UniProtKB-KW"/>
</dbReference>
<proteinExistence type="predicted"/>
<keyword evidence="1" id="KW-0547">Nucleotide-binding</keyword>
<accession>X0XXN2</accession>
<evidence type="ECO:0000256" key="2">
    <source>
        <dbReference type="ARBA" id="ARBA00023134"/>
    </source>
</evidence>
<dbReference type="PANTHER" id="PTHR30314:SF3">
    <property type="entry name" value="MITOCHONDRIAL DIVISION PROTEIN FSZA"/>
    <property type="match status" value="1"/>
</dbReference>
<dbReference type="PRINTS" id="PR00423">
    <property type="entry name" value="CELLDVISFTSZ"/>
</dbReference>
<dbReference type="EMBL" id="BARS01058408">
    <property type="protein sequence ID" value="GAG48179.1"/>
    <property type="molecule type" value="Genomic_DNA"/>
</dbReference>
<sequence length="102" mass="10534">LMRCEAESRIRIGERITRGLGVGGDPERGRQAAEESRDELKEAVKGADMVFITAGMGGGTGTGAAPVLAQVAKDAGALTVAVVTRPFSFEGAKRKGFADQGV</sequence>
<dbReference type="AlphaFoldDB" id="X0XXN2"/>
<dbReference type="InterPro" id="IPR003008">
    <property type="entry name" value="Tubulin_FtsZ_GTPase"/>
</dbReference>
<feature type="non-terminal residue" evidence="5">
    <location>
        <position position="102"/>
    </location>
</feature>
<comment type="caution">
    <text evidence="5">The sequence shown here is derived from an EMBL/GenBank/DDBJ whole genome shotgun (WGS) entry which is preliminary data.</text>
</comment>
<feature type="compositionally biased region" description="Basic and acidic residues" evidence="3">
    <location>
        <begin position="25"/>
        <end position="39"/>
    </location>
</feature>
<feature type="non-terminal residue" evidence="5">
    <location>
        <position position="1"/>
    </location>
</feature>
<feature type="domain" description="Tubulin/FtsZ GTPase" evidence="4">
    <location>
        <begin position="1"/>
        <end position="102"/>
    </location>
</feature>
<evidence type="ECO:0000256" key="3">
    <source>
        <dbReference type="SAM" id="MobiDB-lite"/>
    </source>
</evidence>
<dbReference type="GO" id="GO:0032153">
    <property type="term" value="C:cell division site"/>
    <property type="evidence" value="ECO:0007669"/>
    <property type="project" value="TreeGrafter"/>
</dbReference>
<protein>
    <recommendedName>
        <fullName evidence="4">Tubulin/FtsZ GTPase domain-containing protein</fullName>
    </recommendedName>
</protein>
<reference evidence="5" key="1">
    <citation type="journal article" date="2014" name="Front. Microbiol.">
        <title>High frequency of phylogenetically diverse reductive dehalogenase-homologous genes in deep subseafloor sedimentary metagenomes.</title>
        <authorList>
            <person name="Kawai M."/>
            <person name="Futagami T."/>
            <person name="Toyoda A."/>
            <person name="Takaki Y."/>
            <person name="Nishi S."/>
            <person name="Hori S."/>
            <person name="Arai W."/>
            <person name="Tsubouchi T."/>
            <person name="Morono Y."/>
            <person name="Uchiyama I."/>
            <person name="Ito T."/>
            <person name="Fujiyama A."/>
            <person name="Inagaki F."/>
            <person name="Takami H."/>
        </authorList>
    </citation>
    <scope>NUCLEOTIDE SEQUENCE</scope>
    <source>
        <strain evidence="5">Expedition CK06-06</strain>
    </source>
</reference>
<dbReference type="InterPro" id="IPR020805">
    <property type="entry name" value="Cell_div_FtsZ_CS"/>
</dbReference>
<evidence type="ECO:0000259" key="4">
    <source>
        <dbReference type="SMART" id="SM00864"/>
    </source>
</evidence>
<dbReference type="InterPro" id="IPR045061">
    <property type="entry name" value="FtsZ/CetZ"/>
</dbReference>
<name>X0XXN2_9ZZZZ</name>
<dbReference type="PROSITE" id="PS01135">
    <property type="entry name" value="FTSZ_2"/>
    <property type="match status" value="1"/>
</dbReference>
<dbReference type="Gene3D" id="3.40.50.1440">
    <property type="entry name" value="Tubulin/FtsZ, GTPase domain"/>
    <property type="match status" value="1"/>
</dbReference>